<keyword evidence="3" id="KW-1185">Reference proteome</keyword>
<protein>
    <recommendedName>
        <fullName evidence="4">Secreted protein</fullName>
    </recommendedName>
</protein>
<feature type="signal peptide" evidence="1">
    <location>
        <begin position="1"/>
        <end position="29"/>
    </location>
</feature>
<sequence>MVMRKIALGLGATALAVGGMLAAGGAANAAPVSKAQDTSTGTVVSSSAGVLAALPGCASYDHSGRHAWVINRCSYTIHAKILWAFAPDTACYTLGPGGRLDSTRGFPARFDGAVSC</sequence>
<gene>
    <name evidence="2" type="ORF">JOF56_007126</name>
</gene>
<dbReference type="Gene3D" id="2.60.40.20">
    <property type="entry name" value="Alpha-amylase inhibitor"/>
    <property type="match status" value="1"/>
</dbReference>
<dbReference type="InterPro" id="IPR036379">
    <property type="entry name" value="A-amylase_inhib_sf"/>
</dbReference>
<accession>A0ABS4TS75</accession>
<evidence type="ECO:0000313" key="2">
    <source>
        <dbReference type="EMBL" id="MBP2326741.1"/>
    </source>
</evidence>
<keyword evidence="1" id="KW-0732">Signal</keyword>
<feature type="chain" id="PRO_5045913875" description="Secreted protein" evidence="1">
    <location>
        <begin position="30"/>
        <end position="116"/>
    </location>
</feature>
<evidence type="ECO:0000313" key="3">
    <source>
        <dbReference type="Proteomes" id="UP001519332"/>
    </source>
</evidence>
<proteinExistence type="predicted"/>
<dbReference type="Proteomes" id="UP001519332">
    <property type="component" value="Unassembled WGS sequence"/>
</dbReference>
<organism evidence="2 3">
    <name type="scientific">Kibdelosporangium banguiense</name>
    <dbReference type="NCBI Taxonomy" id="1365924"/>
    <lineage>
        <taxon>Bacteria</taxon>
        <taxon>Bacillati</taxon>
        <taxon>Actinomycetota</taxon>
        <taxon>Actinomycetes</taxon>
        <taxon>Pseudonocardiales</taxon>
        <taxon>Pseudonocardiaceae</taxon>
        <taxon>Kibdelosporangium</taxon>
    </lineage>
</organism>
<evidence type="ECO:0008006" key="4">
    <source>
        <dbReference type="Google" id="ProtNLM"/>
    </source>
</evidence>
<dbReference type="EMBL" id="JAGINW010000001">
    <property type="protein sequence ID" value="MBP2326741.1"/>
    <property type="molecule type" value="Genomic_DNA"/>
</dbReference>
<reference evidence="2 3" key="1">
    <citation type="submission" date="2021-03" db="EMBL/GenBank/DDBJ databases">
        <title>Sequencing the genomes of 1000 actinobacteria strains.</title>
        <authorList>
            <person name="Klenk H.-P."/>
        </authorList>
    </citation>
    <scope>NUCLEOTIDE SEQUENCE [LARGE SCALE GENOMIC DNA]</scope>
    <source>
        <strain evidence="2 3">DSM 46670</strain>
    </source>
</reference>
<dbReference type="SUPFAM" id="SSF49498">
    <property type="entry name" value="alpha-Amylase inhibitor tendamistat"/>
    <property type="match status" value="1"/>
</dbReference>
<name>A0ABS4TS75_9PSEU</name>
<evidence type="ECO:0000256" key="1">
    <source>
        <dbReference type="SAM" id="SignalP"/>
    </source>
</evidence>
<dbReference type="RefSeq" id="WP_209643774.1">
    <property type="nucleotide sequence ID" value="NZ_JAGINW010000001.1"/>
</dbReference>
<comment type="caution">
    <text evidence="2">The sequence shown here is derived from an EMBL/GenBank/DDBJ whole genome shotgun (WGS) entry which is preliminary data.</text>
</comment>